<dbReference type="Proteomes" id="UP000813462">
    <property type="component" value="Unassembled WGS sequence"/>
</dbReference>
<organism evidence="1 2">
    <name type="scientific">Ziziphus jujuba var. spinosa</name>
    <dbReference type="NCBI Taxonomy" id="714518"/>
    <lineage>
        <taxon>Eukaryota</taxon>
        <taxon>Viridiplantae</taxon>
        <taxon>Streptophyta</taxon>
        <taxon>Embryophyta</taxon>
        <taxon>Tracheophyta</taxon>
        <taxon>Spermatophyta</taxon>
        <taxon>Magnoliopsida</taxon>
        <taxon>eudicotyledons</taxon>
        <taxon>Gunneridae</taxon>
        <taxon>Pentapetalae</taxon>
        <taxon>rosids</taxon>
        <taxon>fabids</taxon>
        <taxon>Rosales</taxon>
        <taxon>Rhamnaceae</taxon>
        <taxon>Paliureae</taxon>
        <taxon>Ziziphus</taxon>
    </lineage>
</organism>
<protein>
    <submittedName>
        <fullName evidence="1">Uncharacterized protein</fullName>
    </submittedName>
</protein>
<evidence type="ECO:0000313" key="1">
    <source>
        <dbReference type="EMBL" id="KAH7537793.1"/>
    </source>
</evidence>
<sequence>MEAFDADRESEGSVKRVSSFIHFHSYAQHSVVEPVAESLFHVTINLSDLPDLAVSHRPAVHYLQLLIPDSEKPPFLAIVSSPSLVASGGVLEFLVKSMVGCFAGSKRGDVVEVSKGLGNGLDKEQTDSYRPKDFTSLLRVIKLGTLFVVFMMHIGL</sequence>
<dbReference type="PANTHER" id="PTHR47215:SF1">
    <property type="entry name" value="F9L1.8 PROTEIN"/>
    <property type="match status" value="1"/>
</dbReference>
<dbReference type="PANTHER" id="PTHR47215">
    <property type="match status" value="1"/>
</dbReference>
<evidence type="ECO:0000313" key="2">
    <source>
        <dbReference type="Proteomes" id="UP000813462"/>
    </source>
</evidence>
<reference evidence="1" key="1">
    <citation type="journal article" date="2021" name="Front. Plant Sci.">
        <title>Chromosome-Scale Genome Assembly for Chinese Sour Jujube and Insights Into Its Genome Evolution and Domestication Signature.</title>
        <authorList>
            <person name="Shen L.-Y."/>
            <person name="Luo H."/>
            <person name="Wang X.-L."/>
            <person name="Wang X.-M."/>
            <person name="Qiu X.-J."/>
            <person name="Liu H."/>
            <person name="Zhou S.-S."/>
            <person name="Jia K.-H."/>
            <person name="Nie S."/>
            <person name="Bao Y.-T."/>
            <person name="Zhang R.-G."/>
            <person name="Yun Q.-Z."/>
            <person name="Chai Y.-H."/>
            <person name="Lu J.-Y."/>
            <person name="Li Y."/>
            <person name="Zhao S.-W."/>
            <person name="Mao J.-F."/>
            <person name="Jia S.-G."/>
            <person name="Mao Y.-M."/>
        </authorList>
    </citation>
    <scope>NUCLEOTIDE SEQUENCE</scope>
    <source>
        <strain evidence="1">AT0</strain>
        <tissue evidence="1">Leaf</tissue>
    </source>
</reference>
<proteinExistence type="predicted"/>
<gene>
    <name evidence="1" type="ORF">FEM48_Zijuj03G0130900</name>
</gene>
<name>A0A978VQG8_ZIZJJ</name>
<dbReference type="AlphaFoldDB" id="A0A978VQG8"/>
<comment type="caution">
    <text evidence="1">The sequence shown here is derived from an EMBL/GenBank/DDBJ whole genome shotgun (WGS) entry which is preliminary data.</text>
</comment>
<accession>A0A978VQG8</accession>
<dbReference type="EMBL" id="JAEACU010000003">
    <property type="protein sequence ID" value="KAH7537793.1"/>
    <property type="molecule type" value="Genomic_DNA"/>
</dbReference>